<protein>
    <submittedName>
        <fullName evidence="4">DNA-protecting protein DprA</fullName>
    </submittedName>
</protein>
<dbReference type="InterPro" id="IPR041614">
    <property type="entry name" value="DprA_WH"/>
</dbReference>
<name>A0A6F9E6S7_9BACL</name>
<evidence type="ECO:0000256" key="1">
    <source>
        <dbReference type="ARBA" id="ARBA00006525"/>
    </source>
</evidence>
<accession>A0A6F9E6S7</accession>
<dbReference type="AlphaFoldDB" id="A0A6F9E6S7"/>
<dbReference type="Pfam" id="PF02481">
    <property type="entry name" value="DNA_processg_A"/>
    <property type="match status" value="1"/>
</dbReference>
<evidence type="ECO:0000259" key="2">
    <source>
        <dbReference type="Pfam" id="PF02481"/>
    </source>
</evidence>
<feature type="domain" description="Smf/DprA SLOG" evidence="2">
    <location>
        <begin position="90"/>
        <end position="299"/>
    </location>
</feature>
<comment type="similarity">
    <text evidence="1">Belongs to the DprA/Smf family.</text>
</comment>
<dbReference type="Gene3D" id="1.10.10.10">
    <property type="entry name" value="Winged helix-like DNA-binding domain superfamily/Winged helix DNA-binding domain"/>
    <property type="match status" value="1"/>
</dbReference>
<dbReference type="InterPro" id="IPR036388">
    <property type="entry name" value="WH-like_DNA-bd_sf"/>
</dbReference>
<dbReference type="Gene3D" id="3.40.50.450">
    <property type="match status" value="1"/>
</dbReference>
<dbReference type="GO" id="GO:0009294">
    <property type="term" value="P:DNA-mediated transformation"/>
    <property type="evidence" value="ECO:0007669"/>
    <property type="project" value="InterPro"/>
</dbReference>
<dbReference type="Pfam" id="PF17782">
    <property type="entry name" value="WHD_DprA"/>
    <property type="match status" value="1"/>
</dbReference>
<dbReference type="PANTHER" id="PTHR43022:SF1">
    <property type="entry name" value="PROTEIN SMF"/>
    <property type="match status" value="1"/>
</dbReference>
<dbReference type="RefSeq" id="WP_170085685.1">
    <property type="nucleotide sequence ID" value="NZ_CP047971.1"/>
</dbReference>
<dbReference type="NCBIfam" id="TIGR00732">
    <property type="entry name" value="dprA"/>
    <property type="match status" value="1"/>
</dbReference>
<dbReference type="EMBL" id="LR792683">
    <property type="protein sequence ID" value="CAB3393468.1"/>
    <property type="molecule type" value="Genomic_DNA"/>
</dbReference>
<proteinExistence type="inferred from homology"/>
<evidence type="ECO:0000313" key="4">
    <source>
        <dbReference type="EMBL" id="CAB3393468.1"/>
    </source>
</evidence>
<sequence length="384" mass="41081">MRVGSDEWREERAALLTLSRVEGVGPGTLSVWKKQFGTFRSLWALSEVEIASGLGPRGKMLAGRIVGARRRGPKGADLEEWTPYGAMWTTTLLDSDYPGRLRSLHDAPWVLYGVGNPGVLKDDLPALAIVGTRRPTMVGRRVARLWSADLARRGVVIVSGLARGIDGLAHRGALEGGGRTIAVLAGGFHHLYPPEHRSLAAAVARSGALISEQPPNCQPRPGLFPIRNRIISGLSEGVLVVEAGVTSGALKTVDHALDQGRDVFAVPGSVATEASRGTNLLIRDGAKPAMSPDDVAAEYPHWPAALPVSADGEIENRIARRAVDSDSGRVLAALEEGCRTPDLIARRTGLRLEHISRVLTDLELAGRIYREPGGLYGVVPFLRG</sequence>
<dbReference type="InterPro" id="IPR003488">
    <property type="entry name" value="DprA"/>
</dbReference>
<gene>
    <name evidence="4" type="primary">dprA</name>
    <name evidence="4" type="ORF">COOX1_1924</name>
</gene>
<dbReference type="PANTHER" id="PTHR43022">
    <property type="entry name" value="PROTEIN SMF"/>
    <property type="match status" value="1"/>
</dbReference>
<evidence type="ECO:0000259" key="3">
    <source>
        <dbReference type="Pfam" id="PF17782"/>
    </source>
</evidence>
<feature type="domain" description="DprA winged helix" evidence="3">
    <location>
        <begin position="321"/>
        <end position="374"/>
    </location>
</feature>
<reference evidence="4 5" key="1">
    <citation type="submission" date="2020-04" db="EMBL/GenBank/DDBJ databases">
        <authorList>
            <person name="Hogendoorn C."/>
        </authorList>
    </citation>
    <scope>NUCLEOTIDE SEQUENCE [LARGE SCALE GENOMIC DNA]</scope>
    <source>
        <strain evidence="4">COOX1</strain>
    </source>
</reference>
<dbReference type="SUPFAM" id="SSF102405">
    <property type="entry name" value="MCP/YpsA-like"/>
    <property type="match status" value="1"/>
</dbReference>
<evidence type="ECO:0000313" key="5">
    <source>
        <dbReference type="Proteomes" id="UP000502196"/>
    </source>
</evidence>
<dbReference type="InterPro" id="IPR057666">
    <property type="entry name" value="DrpA_SLOG"/>
</dbReference>
<organism evidence="4 5">
    <name type="scientific">Kyrpidia spormannii</name>
    <dbReference type="NCBI Taxonomy" id="2055160"/>
    <lineage>
        <taxon>Bacteria</taxon>
        <taxon>Bacillati</taxon>
        <taxon>Bacillota</taxon>
        <taxon>Bacilli</taxon>
        <taxon>Bacillales</taxon>
        <taxon>Alicyclobacillaceae</taxon>
        <taxon>Kyrpidia</taxon>
    </lineage>
</organism>
<dbReference type="Proteomes" id="UP000502196">
    <property type="component" value="Chromosome"/>
</dbReference>